<dbReference type="Proteomes" id="UP001565369">
    <property type="component" value="Unassembled WGS sequence"/>
</dbReference>
<keyword evidence="2" id="KW-0288">FMN</keyword>
<keyword evidence="3 7" id="KW-0560">Oxidoreductase</keyword>
<sequence>MTPPRLRVFPAISRNRDPQKYIGELMRVAEFADRNGFEGILLFEGNDVFVEPWAMAQHIMAATTRSSPLIAVNPVYMHPFTAAKFVSSLAQLHGRKVYLNMITGTAVSDLQGLGDDQSHADRYIRLGEFVGLMRQLLASPRPVNFAGRFYRAHHLQLRPRLPAELMPEFLIAGQSEAAQRVAKETGCIKMQMLPPDLDRGLDAPGMNFGIFAREGREEARQAAKLRFRDNPDDRELLVLTMENTDSVWKRHLYAGQSGELGDNGYWLLPFLTFQADCPYLVGSYQEIGAKLKDFAAKGLTTIMLDMVADETEMQHVCKALAASGMFRSLSPSWPGLSRHPHLAPRSKNVDARDKPGHDDQRGKR</sequence>
<gene>
    <name evidence="7" type="ORF">ABIG07_004472</name>
</gene>
<dbReference type="PANTHER" id="PTHR42847:SF4">
    <property type="entry name" value="ALKANESULFONATE MONOOXYGENASE-RELATED"/>
    <property type="match status" value="1"/>
</dbReference>
<organism evidence="7 8">
    <name type="scientific">Bradyrhizobium ottawaense</name>
    <dbReference type="NCBI Taxonomy" id="931866"/>
    <lineage>
        <taxon>Bacteria</taxon>
        <taxon>Pseudomonadati</taxon>
        <taxon>Pseudomonadota</taxon>
        <taxon>Alphaproteobacteria</taxon>
        <taxon>Hyphomicrobiales</taxon>
        <taxon>Nitrobacteraceae</taxon>
        <taxon>Bradyrhizobium</taxon>
    </lineage>
</organism>
<evidence type="ECO:0000256" key="5">
    <source>
        <dbReference type="SAM" id="MobiDB-lite"/>
    </source>
</evidence>
<protein>
    <submittedName>
        <fullName evidence="7">Alkanesulfonate monooxygenase</fullName>
        <ecNumber evidence="7">1.14.14.5</ecNumber>
    </submittedName>
</protein>
<dbReference type="InterPro" id="IPR011251">
    <property type="entry name" value="Luciferase-like_dom"/>
</dbReference>
<keyword evidence="8" id="KW-1185">Reference proteome</keyword>
<reference evidence="7 8" key="1">
    <citation type="submission" date="2024-07" db="EMBL/GenBank/DDBJ databases">
        <title>Genomic Encyclopedia of Type Strains, Phase V (KMG-V): Genome sequencing to study the core and pangenomes of soil and plant-associated prokaryotes.</title>
        <authorList>
            <person name="Whitman W."/>
        </authorList>
    </citation>
    <scope>NUCLEOTIDE SEQUENCE [LARGE SCALE GENOMIC DNA]</scope>
    <source>
        <strain evidence="7 8">USDA 152</strain>
    </source>
</reference>
<evidence type="ECO:0000256" key="1">
    <source>
        <dbReference type="ARBA" id="ARBA00022630"/>
    </source>
</evidence>
<evidence type="ECO:0000313" key="7">
    <source>
        <dbReference type="EMBL" id="MEY9455524.1"/>
    </source>
</evidence>
<feature type="compositionally biased region" description="Basic and acidic residues" evidence="5">
    <location>
        <begin position="347"/>
        <end position="364"/>
    </location>
</feature>
<dbReference type="EC" id="1.14.14.5" evidence="7"/>
<dbReference type="InterPro" id="IPR050172">
    <property type="entry name" value="SsuD_RutA_monooxygenase"/>
</dbReference>
<evidence type="ECO:0000313" key="8">
    <source>
        <dbReference type="Proteomes" id="UP001565369"/>
    </source>
</evidence>
<evidence type="ECO:0000256" key="4">
    <source>
        <dbReference type="ARBA" id="ARBA00023033"/>
    </source>
</evidence>
<comment type="caution">
    <text evidence="7">The sequence shown here is derived from an EMBL/GenBank/DDBJ whole genome shotgun (WGS) entry which is preliminary data.</text>
</comment>
<evidence type="ECO:0000256" key="3">
    <source>
        <dbReference type="ARBA" id="ARBA00023002"/>
    </source>
</evidence>
<accession>A0ABV4FXG3</accession>
<dbReference type="RefSeq" id="WP_244439150.1">
    <property type="nucleotide sequence ID" value="NZ_AP021854.1"/>
</dbReference>
<dbReference type="GO" id="GO:0008726">
    <property type="term" value="F:alkanesulfonate monooxygenase activity"/>
    <property type="evidence" value="ECO:0007669"/>
    <property type="project" value="UniProtKB-EC"/>
</dbReference>
<evidence type="ECO:0000256" key="2">
    <source>
        <dbReference type="ARBA" id="ARBA00022643"/>
    </source>
</evidence>
<feature type="domain" description="Luciferase-like" evidence="6">
    <location>
        <begin position="19"/>
        <end position="186"/>
    </location>
</feature>
<dbReference type="InterPro" id="IPR036661">
    <property type="entry name" value="Luciferase-like_sf"/>
</dbReference>
<dbReference type="Pfam" id="PF00296">
    <property type="entry name" value="Bac_luciferase"/>
    <property type="match status" value="1"/>
</dbReference>
<dbReference type="PANTHER" id="PTHR42847">
    <property type="entry name" value="ALKANESULFONATE MONOOXYGENASE"/>
    <property type="match status" value="1"/>
</dbReference>
<dbReference type="Gene3D" id="3.20.20.30">
    <property type="entry name" value="Luciferase-like domain"/>
    <property type="match status" value="1"/>
</dbReference>
<keyword evidence="1" id="KW-0285">Flavoprotein</keyword>
<keyword evidence="4 7" id="KW-0503">Monooxygenase</keyword>
<name>A0ABV4FXG3_9BRAD</name>
<dbReference type="SUPFAM" id="SSF51679">
    <property type="entry name" value="Bacterial luciferase-like"/>
    <property type="match status" value="1"/>
</dbReference>
<feature type="region of interest" description="Disordered" evidence="5">
    <location>
        <begin position="337"/>
        <end position="364"/>
    </location>
</feature>
<evidence type="ECO:0000259" key="6">
    <source>
        <dbReference type="Pfam" id="PF00296"/>
    </source>
</evidence>
<proteinExistence type="predicted"/>
<dbReference type="EMBL" id="JBGBZJ010000003">
    <property type="protein sequence ID" value="MEY9455524.1"/>
    <property type="molecule type" value="Genomic_DNA"/>
</dbReference>